<dbReference type="SMART" id="SM00256">
    <property type="entry name" value="FBOX"/>
    <property type="match status" value="1"/>
</dbReference>
<dbReference type="Pfam" id="PF00646">
    <property type="entry name" value="F-box"/>
    <property type="match status" value="1"/>
</dbReference>
<gene>
    <name evidence="2" type="ORF">STAS_19142</name>
</gene>
<dbReference type="InterPro" id="IPR001810">
    <property type="entry name" value="F-box_dom"/>
</dbReference>
<dbReference type="PANTHER" id="PTHR47123">
    <property type="entry name" value="F-BOX PROTEIN SKIP23"/>
    <property type="match status" value="1"/>
</dbReference>
<dbReference type="InterPro" id="IPR051304">
    <property type="entry name" value="SCF_F-box_domain"/>
</dbReference>
<dbReference type="Proteomes" id="UP000325081">
    <property type="component" value="Unassembled WGS sequence"/>
</dbReference>
<comment type="caution">
    <text evidence="2">The sequence shown here is derived from an EMBL/GenBank/DDBJ whole genome shotgun (WGS) entry which is preliminary data.</text>
</comment>
<dbReference type="InterPro" id="IPR005174">
    <property type="entry name" value="KIB1-4_b-propeller"/>
</dbReference>
<dbReference type="Pfam" id="PF03478">
    <property type="entry name" value="Beta-prop_KIB1-4"/>
    <property type="match status" value="1"/>
</dbReference>
<evidence type="ECO:0000313" key="2">
    <source>
        <dbReference type="EMBL" id="GER42373.1"/>
    </source>
</evidence>
<organism evidence="2 3">
    <name type="scientific">Striga asiatica</name>
    <name type="common">Asiatic witchweed</name>
    <name type="synonym">Buchnera asiatica</name>
    <dbReference type="NCBI Taxonomy" id="4170"/>
    <lineage>
        <taxon>Eukaryota</taxon>
        <taxon>Viridiplantae</taxon>
        <taxon>Streptophyta</taxon>
        <taxon>Embryophyta</taxon>
        <taxon>Tracheophyta</taxon>
        <taxon>Spermatophyta</taxon>
        <taxon>Magnoliopsida</taxon>
        <taxon>eudicotyledons</taxon>
        <taxon>Gunneridae</taxon>
        <taxon>Pentapetalae</taxon>
        <taxon>asterids</taxon>
        <taxon>lamiids</taxon>
        <taxon>Lamiales</taxon>
        <taxon>Orobanchaceae</taxon>
        <taxon>Buchnereae</taxon>
        <taxon>Striga</taxon>
    </lineage>
</organism>
<accession>A0A5A7QAW0</accession>
<dbReference type="InterPro" id="IPR036047">
    <property type="entry name" value="F-box-like_dom_sf"/>
</dbReference>
<dbReference type="PANTHER" id="PTHR47123:SF15">
    <property type="entry name" value="F-BOX PROTEIN SKIP23"/>
    <property type="match status" value="1"/>
</dbReference>
<dbReference type="AlphaFoldDB" id="A0A5A7QAW0"/>
<dbReference type="SUPFAM" id="SSF81383">
    <property type="entry name" value="F-box domain"/>
    <property type="match status" value="1"/>
</dbReference>
<evidence type="ECO:0000313" key="3">
    <source>
        <dbReference type="Proteomes" id="UP000325081"/>
    </source>
</evidence>
<sequence>MADWSVLPTELLNLISQRLPASIDLLRFRSVCATWRAAAPPPPFAAERFPILPNSGISDTSWGFHLSKRTIYSLQSPFTDDPAWIVKLERDNPARMHLLNPLARSQFKPLPDDFPRTFSFYDLRVKELGEEYALQYINFRPTANSIGEAGNLYMEKVAVSNNPGGGFTLLTIHVSGKLVVFKSGNEKWMVIDDLPSPYDDVIFREGGFYAVDHTGRLVIVNISDLNVSLVANPIFGGDKKFLVDSNGELLLVDMYLSVGPADDLGFNEGFEFYEEFDCFMSERTVKFKVFKLDDNAGKWLEMTDLKERMLFLGDNCTFWTSSLEIFREDKFKGNCIFFADQYSNGESDGEWKSRGLGVFDLESGSIGPIGAHAGYSKMFWPPPDWIFSMAAIESMFSGLGSALNGGLSLFDQVSASYLIASPDKCHYTQTKPGTFVPKVRLRHQTEHPSSATAKLTN</sequence>
<name>A0A5A7QAW0_STRAF</name>
<keyword evidence="3" id="KW-1185">Reference proteome</keyword>
<evidence type="ECO:0000259" key="1">
    <source>
        <dbReference type="SMART" id="SM00256"/>
    </source>
</evidence>
<feature type="domain" description="F-box" evidence="1">
    <location>
        <begin position="7"/>
        <end position="48"/>
    </location>
</feature>
<dbReference type="Gene3D" id="1.20.1280.50">
    <property type="match status" value="1"/>
</dbReference>
<reference evidence="3" key="1">
    <citation type="journal article" date="2019" name="Curr. Biol.">
        <title>Genome Sequence of Striga asiatica Provides Insight into the Evolution of Plant Parasitism.</title>
        <authorList>
            <person name="Yoshida S."/>
            <person name="Kim S."/>
            <person name="Wafula E.K."/>
            <person name="Tanskanen J."/>
            <person name="Kim Y.M."/>
            <person name="Honaas L."/>
            <person name="Yang Z."/>
            <person name="Spallek T."/>
            <person name="Conn C.E."/>
            <person name="Ichihashi Y."/>
            <person name="Cheong K."/>
            <person name="Cui S."/>
            <person name="Der J.P."/>
            <person name="Gundlach H."/>
            <person name="Jiao Y."/>
            <person name="Hori C."/>
            <person name="Ishida J.K."/>
            <person name="Kasahara H."/>
            <person name="Kiba T."/>
            <person name="Kim M.S."/>
            <person name="Koo N."/>
            <person name="Laohavisit A."/>
            <person name="Lee Y.H."/>
            <person name="Lumba S."/>
            <person name="McCourt P."/>
            <person name="Mortimer J.C."/>
            <person name="Mutuku J.M."/>
            <person name="Nomura T."/>
            <person name="Sasaki-Sekimoto Y."/>
            <person name="Seto Y."/>
            <person name="Wang Y."/>
            <person name="Wakatake T."/>
            <person name="Sakakibara H."/>
            <person name="Demura T."/>
            <person name="Yamaguchi S."/>
            <person name="Yoneyama K."/>
            <person name="Manabe R.I."/>
            <person name="Nelson D.C."/>
            <person name="Schulman A.H."/>
            <person name="Timko M.P."/>
            <person name="dePamphilis C.W."/>
            <person name="Choi D."/>
            <person name="Shirasu K."/>
        </authorList>
    </citation>
    <scope>NUCLEOTIDE SEQUENCE [LARGE SCALE GENOMIC DNA]</scope>
    <source>
        <strain evidence="3">cv. UVA1</strain>
    </source>
</reference>
<protein>
    <recommendedName>
        <fullName evidence="1">F-box domain-containing protein</fullName>
    </recommendedName>
</protein>
<dbReference type="EMBL" id="BKCP01006294">
    <property type="protein sequence ID" value="GER42373.1"/>
    <property type="molecule type" value="Genomic_DNA"/>
</dbReference>
<dbReference type="OrthoDB" id="599103at2759"/>
<proteinExistence type="predicted"/>